<dbReference type="GO" id="GO:0000981">
    <property type="term" value="F:DNA-binding transcription factor activity, RNA polymerase II-specific"/>
    <property type="evidence" value="ECO:0007669"/>
    <property type="project" value="TreeGrafter"/>
</dbReference>
<dbReference type="CDD" id="cd12148">
    <property type="entry name" value="fungal_TF_MHR"/>
    <property type="match status" value="1"/>
</dbReference>
<keyword evidence="4" id="KW-0805">Transcription regulation</keyword>
<evidence type="ECO:0000256" key="1">
    <source>
        <dbReference type="ARBA" id="ARBA00004123"/>
    </source>
</evidence>
<dbReference type="EMBL" id="KB822719">
    <property type="protein sequence ID" value="ETN41340.1"/>
    <property type="molecule type" value="Genomic_DNA"/>
</dbReference>
<dbReference type="HOGENOM" id="CLU_012331_1_0_1"/>
<dbReference type="PANTHER" id="PTHR47782:SF12">
    <property type="entry name" value="ZN(II)2CYS6 TRANSCRIPTION FACTOR (EUROFUNG)"/>
    <property type="match status" value="1"/>
</dbReference>
<dbReference type="GO" id="GO:0005634">
    <property type="term" value="C:nucleus"/>
    <property type="evidence" value="ECO:0007669"/>
    <property type="project" value="UniProtKB-SubCell"/>
</dbReference>
<dbReference type="GeneID" id="19970614"/>
<evidence type="ECO:0000256" key="7">
    <source>
        <dbReference type="ARBA" id="ARBA00023242"/>
    </source>
</evidence>
<dbReference type="InterPro" id="IPR007219">
    <property type="entry name" value="XnlR_reg_dom"/>
</dbReference>
<evidence type="ECO:0000313" key="9">
    <source>
        <dbReference type="EMBL" id="ETN41340.1"/>
    </source>
</evidence>
<protein>
    <recommendedName>
        <fullName evidence="8">Xylanolytic transcriptional activator regulatory domain-containing protein</fullName>
    </recommendedName>
</protein>
<proteinExistence type="predicted"/>
<evidence type="ECO:0000256" key="6">
    <source>
        <dbReference type="ARBA" id="ARBA00023163"/>
    </source>
</evidence>
<feature type="domain" description="Xylanolytic transcriptional activator regulatory" evidence="8">
    <location>
        <begin position="226"/>
        <end position="301"/>
    </location>
</feature>
<evidence type="ECO:0000256" key="4">
    <source>
        <dbReference type="ARBA" id="ARBA00023015"/>
    </source>
</evidence>
<dbReference type="InParanoid" id="W2RYD3"/>
<dbReference type="Proteomes" id="UP000030752">
    <property type="component" value="Unassembled WGS sequence"/>
</dbReference>
<keyword evidence="3" id="KW-0862">Zinc</keyword>
<dbReference type="SMART" id="SM00906">
    <property type="entry name" value="Fungal_trans"/>
    <property type="match status" value="1"/>
</dbReference>
<dbReference type="eggNOG" id="ENOG502QTEH">
    <property type="taxonomic scope" value="Eukaryota"/>
</dbReference>
<reference evidence="9 10" key="1">
    <citation type="submission" date="2013-03" db="EMBL/GenBank/DDBJ databases">
        <title>The Genome Sequence of Phialophora europaea CBS 101466.</title>
        <authorList>
            <consortium name="The Broad Institute Genomics Platform"/>
            <person name="Cuomo C."/>
            <person name="de Hoog S."/>
            <person name="Gorbushina A."/>
            <person name="Walker B."/>
            <person name="Young S.K."/>
            <person name="Zeng Q."/>
            <person name="Gargeya S."/>
            <person name="Fitzgerald M."/>
            <person name="Haas B."/>
            <person name="Abouelleil A."/>
            <person name="Allen A.W."/>
            <person name="Alvarado L."/>
            <person name="Arachchi H.M."/>
            <person name="Berlin A.M."/>
            <person name="Chapman S.B."/>
            <person name="Gainer-Dewar J."/>
            <person name="Goldberg J."/>
            <person name="Griggs A."/>
            <person name="Gujja S."/>
            <person name="Hansen M."/>
            <person name="Howarth C."/>
            <person name="Imamovic A."/>
            <person name="Ireland A."/>
            <person name="Larimer J."/>
            <person name="McCowan C."/>
            <person name="Murphy C."/>
            <person name="Pearson M."/>
            <person name="Poon T.W."/>
            <person name="Priest M."/>
            <person name="Roberts A."/>
            <person name="Saif S."/>
            <person name="Shea T."/>
            <person name="Sisk P."/>
            <person name="Sykes S."/>
            <person name="Wortman J."/>
            <person name="Nusbaum C."/>
            <person name="Birren B."/>
        </authorList>
    </citation>
    <scope>NUCLEOTIDE SEQUENCE [LARGE SCALE GENOMIC DNA]</scope>
    <source>
        <strain evidence="9 10">CBS 101466</strain>
    </source>
</reference>
<name>W2RYD3_CYPE1</name>
<dbReference type="PANTHER" id="PTHR47782">
    <property type="entry name" value="ZN(II)2CYS6 TRANSCRIPTION FACTOR (EUROFUNG)-RELATED"/>
    <property type="match status" value="1"/>
</dbReference>
<dbReference type="Pfam" id="PF04082">
    <property type="entry name" value="Fungal_trans"/>
    <property type="match status" value="1"/>
</dbReference>
<dbReference type="GO" id="GO:0006351">
    <property type="term" value="P:DNA-templated transcription"/>
    <property type="evidence" value="ECO:0007669"/>
    <property type="project" value="InterPro"/>
</dbReference>
<keyword evidence="2" id="KW-0479">Metal-binding</keyword>
<organism evidence="9 10">
    <name type="scientific">Cyphellophora europaea (strain CBS 101466)</name>
    <name type="common">Phialophora europaea</name>
    <dbReference type="NCBI Taxonomy" id="1220924"/>
    <lineage>
        <taxon>Eukaryota</taxon>
        <taxon>Fungi</taxon>
        <taxon>Dikarya</taxon>
        <taxon>Ascomycota</taxon>
        <taxon>Pezizomycotina</taxon>
        <taxon>Eurotiomycetes</taxon>
        <taxon>Chaetothyriomycetidae</taxon>
        <taxon>Chaetothyriales</taxon>
        <taxon>Cyphellophoraceae</taxon>
        <taxon>Cyphellophora</taxon>
    </lineage>
</organism>
<dbReference type="VEuPathDB" id="FungiDB:HMPREF1541_03275"/>
<evidence type="ECO:0000256" key="5">
    <source>
        <dbReference type="ARBA" id="ARBA00023125"/>
    </source>
</evidence>
<dbReference type="GO" id="GO:0008270">
    <property type="term" value="F:zinc ion binding"/>
    <property type="evidence" value="ECO:0007669"/>
    <property type="project" value="InterPro"/>
</dbReference>
<evidence type="ECO:0000256" key="2">
    <source>
        <dbReference type="ARBA" id="ARBA00022723"/>
    </source>
</evidence>
<keyword evidence="10" id="KW-1185">Reference proteome</keyword>
<keyword evidence="7" id="KW-0539">Nucleus</keyword>
<evidence type="ECO:0000256" key="3">
    <source>
        <dbReference type="ARBA" id="ARBA00022833"/>
    </source>
</evidence>
<comment type="subcellular location">
    <subcellularLocation>
        <location evidence="1">Nucleus</location>
    </subcellularLocation>
</comment>
<dbReference type="RefSeq" id="XP_008715849.1">
    <property type="nucleotide sequence ID" value="XM_008717627.1"/>
</dbReference>
<accession>W2RYD3</accession>
<evidence type="ECO:0000259" key="8">
    <source>
        <dbReference type="SMART" id="SM00906"/>
    </source>
</evidence>
<keyword evidence="6" id="KW-0804">Transcription</keyword>
<dbReference type="AlphaFoldDB" id="W2RYD3"/>
<sequence>MPELVRHHEQDTLLLDQHSANRLLNSTYPQSPNDGGIDDADDLASDVAVLALSAAGREAQYFGPSSALSFARVAGATFGLHRRHDGSTVDAHNDTRSADQHRSLEPLQLPSFAVCQRLSRAYFENIHPQYPFLHKPTFGVWEEQCLHAQQRGTLEAAPKVALLFVLMVYAIGSLIVDNAQQDAAETYYEAALDRLQPVVDMDSLESIQAVLACAVYSIRSPAGASIWKLSGMAIRHCIELGYHRSAARFRPKVDPLTSEMSKRVFWVAYDIDRAAAFALGRPFGIPDEQIDVELPSDIDDSAITSSGLVGVPRTNVAESPGPLSGALHIIKLRQLWSKMSDSLFSATATTSGSVCRRALAAVPLLRNQLDSWKDAIPLPCEPPAEGHSTVFGSNDWFRLAYCHSILLLYRHYLTCSRNYGPGHDGMRCSPEEVDAAFQECSDRAREICLLYRRTYQRSPVRYTWGSLHILFLGGLTYLHCLWASPTVRRKVPQKDVISTCTACAMVLVIIAERWSNAAPYRDIFEELAERTVGMICEPPESQNRFQVASSPKEPGKPVLFHRNSPPFTSLDDSEVTQVDDWMLNLGHLNVPDESEWLVEDLLRGFTDPQDDMQGLNNQGF</sequence>
<dbReference type="GO" id="GO:0043565">
    <property type="term" value="F:sequence-specific DNA binding"/>
    <property type="evidence" value="ECO:0007669"/>
    <property type="project" value="TreeGrafter"/>
</dbReference>
<gene>
    <name evidence="9" type="ORF">HMPREF1541_03275</name>
</gene>
<keyword evidence="5" id="KW-0238">DNA-binding</keyword>
<dbReference type="OrthoDB" id="189997at2759"/>
<dbReference type="GO" id="GO:0045944">
    <property type="term" value="P:positive regulation of transcription by RNA polymerase II"/>
    <property type="evidence" value="ECO:0007669"/>
    <property type="project" value="TreeGrafter"/>
</dbReference>
<dbReference type="InterPro" id="IPR052202">
    <property type="entry name" value="Yeast_MetPath_Reg"/>
</dbReference>
<evidence type="ECO:0000313" key="10">
    <source>
        <dbReference type="Proteomes" id="UP000030752"/>
    </source>
</evidence>